<comment type="caution">
    <text evidence="2">The sequence shown here is derived from an EMBL/GenBank/DDBJ whole genome shotgun (WGS) entry which is preliminary data.</text>
</comment>
<reference evidence="2 3" key="1">
    <citation type="submission" date="2020-03" db="EMBL/GenBank/DDBJ databases">
        <title>WGS of actinomycetes isolated from Thailand.</title>
        <authorList>
            <person name="Thawai C."/>
        </authorList>
    </citation>
    <scope>NUCLEOTIDE SEQUENCE [LARGE SCALE GENOMIC DNA]</scope>
    <source>
        <strain evidence="2 3">FMUSA5-5</strain>
    </source>
</reference>
<organism evidence="2 3">
    <name type="scientific">Nonomuraea composti</name>
    <dbReference type="NCBI Taxonomy" id="2720023"/>
    <lineage>
        <taxon>Bacteria</taxon>
        <taxon>Bacillati</taxon>
        <taxon>Actinomycetota</taxon>
        <taxon>Actinomycetes</taxon>
        <taxon>Streptosporangiales</taxon>
        <taxon>Streptosporangiaceae</taxon>
        <taxon>Nonomuraea</taxon>
    </lineage>
</organism>
<sequence length="152" mass="15385">MKRRPRPLLAAAAGVAALAPVYYLTDAAARCLRTGQAAFSPAPLGLAYLAAVAVLVTLLTAWPAAALGCGVPLTAAGVLFALDVDAAIRLAATLPWARAGGLPWSPPGGAPWAELAEPPGTLAGMSGLYALIGAVLVLSALPRLRRRSILDV</sequence>
<keyword evidence="1" id="KW-0472">Membrane</keyword>
<dbReference type="RefSeq" id="WP_168022143.1">
    <property type="nucleotide sequence ID" value="NZ_JAATEP010000116.1"/>
</dbReference>
<gene>
    <name evidence="2" type="ORF">HCN51_57165</name>
</gene>
<dbReference type="Proteomes" id="UP000696294">
    <property type="component" value="Unassembled WGS sequence"/>
</dbReference>
<feature type="transmembrane region" description="Helical" evidence="1">
    <location>
        <begin position="47"/>
        <end position="69"/>
    </location>
</feature>
<accession>A0ABX1BU27</accession>
<protein>
    <submittedName>
        <fullName evidence="2">Uncharacterized protein</fullName>
    </submittedName>
</protein>
<keyword evidence="3" id="KW-1185">Reference proteome</keyword>
<proteinExistence type="predicted"/>
<keyword evidence="1" id="KW-0812">Transmembrane</keyword>
<evidence type="ECO:0000313" key="3">
    <source>
        <dbReference type="Proteomes" id="UP000696294"/>
    </source>
</evidence>
<keyword evidence="1" id="KW-1133">Transmembrane helix</keyword>
<evidence type="ECO:0000313" key="2">
    <source>
        <dbReference type="EMBL" id="NJP98856.1"/>
    </source>
</evidence>
<name>A0ABX1BU27_9ACTN</name>
<feature type="transmembrane region" description="Helical" evidence="1">
    <location>
        <begin position="122"/>
        <end position="141"/>
    </location>
</feature>
<dbReference type="EMBL" id="JAATEP010000116">
    <property type="protein sequence ID" value="NJP98856.1"/>
    <property type="molecule type" value="Genomic_DNA"/>
</dbReference>
<evidence type="ECO:0000256" key="1">
    <source>
        <dbReference type="SAM" id="Phobius"/>
    </source>
</evidence>
<feature type="transmembrane region" description="Helical" evidence="1">
    <location>
        <begin position="76"/>
        <end position="97"/>
    </location>
</feature>